<dbReference type="Gene3D" id="1.10.150.120">
    <property type="entry name" value="[2Fe-2S]-binding domain"/>
    <property type="match status" value="1"/>
</dbReference>
<dbReference type="PATRIC" id="fig|626887.3.peg.1506"/>
<dbReference type="InterPro" id="IPR006311">
    <property type="entry name" value="TAT_signal"/>
</dbReference>
<keyword evidence="2" id="KW-0479">Metal-binding</keyword>
<evidence type="ECO:0000256" key="5">
    <source>
        <dbReference type="ARBA" id="ARBA00023014"/>
    </source>
</evidence>
<dbReference type="FunFam" id="3.10.20.30:FF:000020">
    <property type="entry name" value="Xanthine dehydrogenase iron-sulfur subunit"/>
    <property type="match status" value="1"/>
</dbReference>
<dbReference type="InterPro" id="IPR002888">
    <property type="entry name" value="2Fe-2S-bd"/>
</dbReference>
<dbReference type="AlphaFoldDB" id="N6WVZ2"/>
<evidence type="ECO:0000313" key="8">
    <source>
        <dbReference type="Proteomes" id="UP000013165"/>
    </source>
</evidence>
<keyword evidence="5" id="KW-0411">Iron-sulfur</keyword>
<dbReference type="PANTHER" id="PTHR45331:SF2">
    <property type="entry name" value="OXIDOREDUCTASE WITH IRON-SULFUR SUBUNIT"/>
    <property type="match status" value="1"/>
</dbReference>
<evidence type="ECO:0000313" key="7">
    <source>
        <dbReference type="EMBL" id="ENO15192.1"/>
    </source>
</evidence>
<comment type="caution">
    <text evidence="7">The sequence shown here is derived from an EMBL/GenBank/DDBJ whole genome shotgun (WGS) entry which is preliminary data.</text>
</comment>
<dbReference type="PANTHER" id="PTHR45331">
    <property type="entry name" value="OXIDOREDUCTASE, IRON-SULPHUR BINDING SUBUNIT-RELATED-RELATED"/>
    <property type="match status" value="1"/>
</dbReference>
<dbReference type="OrthoDB" id="9775084at2"/>
<dbReference type="Pfam" id="PF01799">
    <property type="entry name" value="Fer2_2"/>
    <property type="match status" value="1"/>
</dbReference>
<dbReference type="GO" id="GO:0016903">
    <property type="term" value="F:oxidoreductase activity, acting on the aldehyde or oxo group of donors"/>
    <property type="evidence" value="ECO:0007669"/>
    <property type="project" value="TreeGrafter"/>
</dbReference>
<dbReference type="Proteomes" id="UP000013165">
    <property type="component" value="Unassembled WGS sequence"/>
</dbReference>
<dbReference type="InterPro" id="IPR036884">
    <property type="entry name" value="2Fe-2S-bd_dom_sf"/>
</dbReference>
<dbReference type="PROSITE" id="PS00197">
    <property type="entry name" value="2FE2S_FER_1"/>
    <property type="match status" value="1"/>
</dbReference>
<dbReference type="RefSeq" id="WP_004579488.1">
    <property type="nucleotide sequence ID" value="NZ_AP028878.1"/>
</dbReference>
<evidence type="ECO:0000256" key="4">
    <source>
        <dbReference type="ARBA" id="ARBA00023004"/>
    </source>
</evidence>
<keyword evidence="3" id="KW-0560">Oxidoreductase</keyword>
<keyword evidence="1" id="KW-0001">2Fe-2S</keyword>
<organism evidence="7 8">
    <name type="scientific">Marinobacter nanhaiticus D15-8W</name>
    <dbReference type="NCBI Taxonomy" id="626887"/>
    <lineage>
        <taxon>Bacteria</taxon>
        <taxon>Pseudomonadati</taxon>
        <taxon>Pseudomonadota</taxon>
        <taxon>Gammaproteobacteria</taxon>
        <taxon>Pseudomonadales</taxon>
        <taxon>Marinobacteraceae</taxon>
        <taxon>Marinobacter</taxon>
    </lineage>
</organism>
<evidence type="ECO:0000256" key="2">
    <source>
        <dbReference type="ARBA" id="ARBA00022723"/>
    </source>
</evidence>
<dbReference type="InterPro" id="IPR001041">
    <property type="entry name" value="2Fe-2S_ferredoxin-type"/>
</dbReference>
<dbReference type="Pfam" id="PF00111">
    <property type="entry name" value="Fer2"/>
    <property type="match status" value="1"/>
</dbReference>
<gene>
    <name evidence="7" type="ORF">J057_07576</name>
</gene>
<keyword evidence="4" id="KW-0408">Iron</keyword>
<feature type="domain" description="2Fe-2S ferredoxin-type" evidence="6">
    <location>
        <begin position="70"/>
        <end position="146"/>
    </location>
</feature>
<dbReference type="InterPro" id="IPR052914">
    <property type="entry name" value="Aldehyde_Oxdr_Iron-Sulfur"/>
</dbReference>
<accession>N6WVZ2</accession>
<keyword evidence="8" id="KW-1185">Reference proteome</keyword>
<dbReference type="EMBL" id="APLQ01000011">
    <property type="protein sequence ID" value="ENO15192.1"/>
    <property type="molecule type" value="Genomic_DNA"/>
</dbReference>
<dbReference type="HOGENOM" id="CLU_052511_1_0_6"/>
<name>N6WVZ2_9GAMM</name>
<dbReference type="GO" id="GO:0046872">
    <property type="term" value="F:metal ion binding"/>
    <property type="evidence" value="ECO:0007669"/>
    <property type="project" value="UniProtKB-KW"/>
</dbReference>
<evidence type="ECO:0000256" key="1">
    <source>
        <dbReference type="ARBA" id="ARBA00022714"/>
    </source>
</evidence>
<dbReference type="Gene3D" id="3.10.20.30">
    <property type="match status" value="1"/>
</dbReference>
<dbReference type="CDD" id="cd00207">
    <property type="entry name" value="fer2"/>
    <property type="match status" value="1"/>
</dbReference>
<dbReference type="PROSITE" id="PS51085">
    <property type="entry name" value="2FE2S_FER_2"/>
    <property type="match status" value="1"/>
</dbReference>
<proteinExistence type="predicted"/>
<dbReference type="InterPro" id="IPR012675">
    <property type="entry name" value="Beta-grasp_dom_sf"/>
</dbReference>
<dbReference type="GO" id="GO:0051537">
    <property type="term" value="F:2 iron, 2 sulfur cluster binding"/>
    <property type="evidence" value="ECO:0007669"/>
    <property type="project" value="UniProtKB-KW"/>
</dbReference>
<dbReference type="eggNOG" id="COG2080">
    <property type="taxonomic scope" value="Bacteria"/>
</dbReference>
<evidence type="ECO:0000259" key="6">
    <source>
        <dbReference type="PROSITE" id="PS51085"/>
    </source>
</evidence>
<evidence type="ECO:0000256" key="3">
    <source>
        <dbReference type="ARBA" id="ARBA00023002"/>
    </source>
</evidence>
<dbReference type="InterPro" id="IPR006058">
    <property type="entry name" value="2Fe2S_fd_BS"/>
</dbReference>
<protein>
    <submittedName>
        <fullName evidence="7">(2Fe-2S)-binding protein</fullName>
    </submittedName>
</protein>
<sequence>MSGKDSNPSGEDRGNGVKTYDAFLSSRRTFLKSMGATGVAATTPTWASMAQAGADEVEAQQDGAPAEGERQIKLTVNGKAHTLNVAPNAILLDVLRERLGLTGTKKGCDLGQCGACTLHINGTSVNSCLSLAVAHDGDEITTVEGVADNERLHALQEAFWEEDAYQCGYCTSGQIMSALNVLEDERIPKNDAGAVREAMSGNICRCGAYNNILAAIQSAHRKLGGIS</sequence>
<reference evidence="7 8" key="1">
    <citation type="journal article" date="2013" name="Genome Announc.">
        <title>Genome Sequence of the Polycyclic Aromatic Hydrocarbon-Degrading Bacterium Strain Marinobacter nanhaiticus D15-8WT.</title>
        <authorList>
            <person name="Cui Z."/>
            <person name="Gao W."/>
            <person name="Li Q."/>
            <person name="Xu G."/>
            <person name="Zheng L."/>
        </authorList>
    </citation>
    <scope>NUCLEOTIDE SEQUENCE [LARGE SCALE GENOMIC DNA]</scope>
    <source>
        <strain evidence="7 8">D15-8W</strain>
    </source>
</reference>
<dbReference type="InterPro" id="IPR036010">
    <property type="entry name" value="2Fe-2S_ferredoxin-like_sf"/>
</dbReference>
<dbReference type="STRING" id="626887.J057_07576"/>
<dbReference type="PROSITE" id="PS51318">
    <property type="entry name" value="TAT"/>
    <property type="match status" value="1"/>
</dbReference>
<dbReference type="SUPFAM" id="SSF47741">
    <property type="entry name" value="CO dehydrogenase ISP C-domain like"/>
    <property type="match status" value="1"/>
</dbReference>
<dbReference type="SUPFAM" id="SSF54292">
    <property type="entry name" value="2Fe-2S ferredoxin-like"/>
    <property type="match status" value="1"/>
</dbReference>